<evidence type="ECO:0000256" key="3">
    <source>
        <dbReference type="ARBA" id="ARBA00022737"/>
    </source>
</evidence>
<dbReference type="Gene3D" id="3.30.160.60">
    <property type="entry name" value="Classic Zinc Finger"/>
    <property type="match status" value="3"/>
</dbReference>
<comment type="subcellular location">
    <subcellularLocation>
        <location evidence="1">Nucleus</location>
    </subcellularLocation>
</comment>
<evidence type="ECO:0000256" key="7">
    <source>
        <dbReference type="ARBA" id="ARBA00023125"/>
    </source>
</evidence>
<accession>A0AAE1KZ78</accession>
<organism evidence="14 15">
    <name type="scientific">Petrolisthes cinctipes</name>
    <name type="common">Flat porcelain crab</name>
    <dbReference type="NCBI Taxonomy" id="88211"/>
    <lineage>
        <taxon>Eukaryota</taxon>
        <taxon>Metazoa</taxon>
        <taxon>Ecdysozoa</taxon>
        <taxon>Arthropoda</taxon>
        <taxon>Crustacea</taxon>
        <taxon>Multicrustacea</taxon>
        <taxon>Malacostraca</taxon>
        <taxon>Eumalacostraca</taxon>
        <taxon>Eucarida</taxon>
        <taxon>Decapoda</taxon>
        <taxon>Pleocyemata</taxon>
        <taxon>Anomura</taxon>
        <taxon>Galatheoidea</taxon>
        <taxon>Porcellanidae</taxon>
        <taxon>Petrolisthes</taxon>
    </lineage>
</organism>
<dbReference type="PANTHER" id="PTHR23235:SF170">
    <property type="entry name" value="FI01014P-RELATED"/>
    <property type="match status" value="1"/>
</dbReference>
<dbReference type="InterPro" id="IPR036236">
    <property type="entry name" value="Znf_C2H2_sf"/>
</dbReference>
<dbReference type="AlphaFoldDB" id="A0AAE1KZ78"/>
<evidence type="ECO:0000313" key="14">
    <source>
        <dbReference type="EMBL" id="KAK3890751.1"/>
    </source>
</evidence>
<dbReference type="GO" id="GO:0008270">
    <property type="term" value="F:zinc ion binding"/>
    <property type="evidence" value="ECO:0007669"/>
    <property type="project" value="UniProtKB-KW"/>
</dbReference>
<evidence type="ECO:0000256" key="2">
    <source>
        <dbReference type="ARBA" id="ARBA00022723"/>
    </source>
</evidence>
<keyword evidence="8" id="KW-0804">Transcription</keyword>
<reference evidence="14" key="1">
    <citation type="submission" date="2023-10" db="EMBL/GenBank/DDBJ databases">
        <title>Genome assemblies of two species of porcelain crab, Petrolisthes cinctipes and Petrolisthes manimaculis (Anomura: Porcellanidae).</title>
        <authorList>
            <person name="Angst P."/>
        </authorList>
    </citation>
    <scope>NUCLEOTIDE SEQUENCE</scope>
    <source>
        <strain evidence="14">PB745_01</strain>
        <tissue evidence="14">Gill</tissue>
    </source>
</reference>
<feature type="region of interest" description="Disordered" evidence="12">
    <location>
        <begin position="266"/>
        <end position="310"/>
    </location>
</feature>
<proteinExistence type="inferred from homology"/>
<evidence type="ECO:0000256" key="12">
    <source>
        <dbReference type="SAM" id="MobiDB-lite"/>
    </source>
</evidence>
<evidence type="ECO:0000256" key="4">
    <source>
        <dbReference type="ARBA" id="ARBA00022771"/>
    </source>
</evidence>
<dbReference type="GO" id="GO:0005634">
    <property type="term" value="C:nucleus"/>
    <property type="evidence" value="ECO:0007669"/>
    <property type="project" value="UniProtKB-SubCell"/>
</dbReference>
<dbReference type="SUPFAM" id="SSF57667">
    <property type="entry name" value="beta-beta-alpha zinc fingers"/>
    <property type="match status" value="2"/>
</dbReference>
<keyword evidence="4 11" id="KW-0863">Zinc-finger</keyword>
<dbReference type="PANTHER" id="PTHR23235">
    <property type="entry name" value="KRUEPPEL-LIKE TRANSCRIPTION FACTOR"/>
    <property type="match status" value="1"/>
</dbReference>
<keyword evidence="3" id="KW-0677">Repeat</keyword>
<keyword evidence="9" id="KW-0539">Nucleus</keyword>
<dbReference type="PROSITE" id="PS50157">
    <property type="entry name" value="ZINC_FINGER_C2H2_2"/>
    <property type="match status" value="3"/>
</dbReference>
<evidence type="ECO:0000256" key="11">
    <source>
        <dbReference type="PROSITE-ProRule" id="PRU00042"/>
    </source>
</evidence>
<dbReference type="FunFam" id="3.30.160.60:FF:000014">
    <property type="entry name" value="Transcription factor Sp3"/>
    <property type="match status" value="1"/>
</dbReference>
<sequence>MSTPTVQGLKTEPVVQQQATQARETAGTQIITANGQTYSVMPQAQMQTVTIDGQEAIYIPASVQHAPTAATQQIQIAGNQALFAPAGQIIRAQSLIQNVQGVGQPIAVSGVRTSSATGGNNGAQAATAQAAQVSQMATQVMQSGVTGVPQATIPVQIPISTAGGQTVLQTIPFPVQIPVIPNVVQANGQTLQVMPQFAQQVQAQPQIAQILLPNGQLQQVQMLWGSTAGMMSLGSAGLGSTMSQLATSQPITTSTWATSTISTPTVALPAGHSSTTTNTANDTKQQAQQTPQQVTTSAAGSLAGASPSQAVGPGTNITVANSSQLLPQGITVSPQLPGSVASGGVTVVPVSQASQLRAAAAAASSAAVAAQQNTIQIPQIQVQVLSPQSLQSLTSSLGCGSQPITVSALSAAPTSSSQPATTAIPTQILPGGAQIISASGLQGESDGAKWVVSTGGQVSQAQVVQQPEDSPTTDTGKTRLRRVACTCPNCKEGDRGGDNKKKVHICHIPGCNKMYGKTSHLRAHLRWHSGERPFICSWLFCNKRFTRSDELQRHKRTHTGEKRFHCPECQKRFMRSDHLSKHVKTHSKQKGMVSNWNVLSNSLTNPSQSSDSSNSSDAGEKMLITIPDQSGDPLHISTEGEVPPTQ</sequence>
<evidence type="ECO:0000313" key="15">
    <source>
        <dbReference type="Proteomes" id="UP001286313"/>
    </source>
</evidence>
<dbReference type="Proteomes" id="UP001286313">
    <property type="component" value="Unassembled WGS sequence"/>
</dbReference>
<keyword evidence="2" id="KW-0479">Metal-binding</keyword>
<keyword evidence="6" id="KW-0805">Transcription regulation</keyword>
<evidence type="ECO:0000256" key="10">
    <source>
        <dbReference type="ARBA" id="ARBA00038409"/>
    </source>
</evidence>
<dbReference type="Pfam" id="PF00096">
    <property type="entry name" value="zf-C2H2"/>
    <property type="match status" value="2"/>
</dbReference>
<dbReference type="InterPro" id="IPR013087">
    <property type="entry name" value="Znf_C2H2_type"/>
</dbReference>
<evidence type="ECO:0000256" key="6">
    <source>
        <dbReference type="ARBA" id="ARBA00023015"/>
    </source>
</evidence>
<comment type="similarity">
    <text evidence="10">Belongs to the Sp1 C2H2-type zinc-finger protein family.</text>
</comment>
<evidence type="ECO:0000259" key="13">
    <source>
        <dbReference type="PROSITE" id="PS50157"/>
    </source>
</evidence>
<feature type="region of interest" description="Disordered" evidence="12">
    <location>
        <begin position="599"/>
        <end position="646"/>
    </location>
</feature>
<gene>
    <name evidence="14" type="ORF">Pcinc_005324</name>
</gene>
<evidence type="ECO:0000256" key="8">
    <source>
        <dbReference type="ARBA" id="ARBA00023163"/>
    </source>
</evidence>
<feature type="compositionally biased region" description="Polar residues" evidence="12">
    <location>
        <begin position="272"/>
        <end position="282"/>
    </location>
</feature>
<feature type="domain" description="C2H2-type" evidence="13">
    <location>
        <begin position="534"/>
        <end position="563"/>
    </location>
</feature>
<dbReference type="FunFam" id="3.30.160.60:FF:000026">
    <property type="entry name" value="Transcription factor Sp3"/>
    <property type="match status" value="1"/>
</dbReference>
<dbReference type="EMBL" id="JAWQEG010000395">
    <property type="protein sequence ID" value="KAK3890751.1"/>
    <property type="molecule type" value="Genomic_DNA"/>
</dbReference>
<keyword evidence="15" id="KW-1185">Reference proteome</keyword>
<feature type="compositionally biased region" description="Low complexity" evidence="12">
    <location>
        <begin position="283"/>
        <end position="310"/>
    </location>
</feature>
<evidence type="ECO:0000256" key="5">
    <source>
        <dbReference type="ARBA" id="ARBA00022833"/>
    </source>
</evidence>
<feature type="domain" description="C2H2-type" evidence="13">
    <location>
        <begin position="564"/>
        <end position="591"/>
    </location>
</feature>
<evidence type="ECO:0000256" key="9">
    <source>
        <dbReference type="ARBA" id="ARBA00023242"/>
    </source>
</evidence>
<feature type="compositionally biased region" description="Low complexity" evidence="12">
    <location>
        <begin position="600"/>
        <end position="616"/>
    </location>
</feature>
<evidence type="ECO:0000256" key="1">
    <source>
        <dbReference type="ARBA" id="ARBA00004123"/>
    </source>
</evidence>
<dbReference type="GO" id="GO:0000978">
    <property type="term" value="F:RNA polymerase II cis-regulatory region sequence-specific DNA binding"/>
    <property type="evidence" value="ECO:0007669"/>
    <property type="project" value="TreeGrafter"/>
</dbReference>
<comment type="caution">
    <text evidence="14">The sequence shown here is derived from an EMBL/GenBank/DDBJ whole genome shotgun (WGS) entry which is preliminary data.</text>
</comment>
<feature type="domain" description="C2H2-type" evidence="13">
    <location>
        <begin position="504"/>
        <end position="533"/>
    </location>
</feature>
<keyword evidence="5" id="KW-0862">Zinc</keyword>
<dbReference type="SMART" id="SM00355">
    <property type="entry name" value="ZnF_C2H2"/>
    <property type="match status" value="3"/>
</dbReference>
<protein>
    <recommendedName>
        <fullName evidence="13">C2H2-type domain-containing protein</fullName>
    </recommendedName>
</protein>
<keyword evidence="7" id="KW-0238">DNA-binding</keyword>
<name>A0AAE1KZ78_PETCI</name>
<dbReference type="GO" id="GO:0000981">
    <property type="term" value="F:DNA-binding transcription factor activity, RNA polymerase II-specific"/>
    <property type="evidence" value="ECO:0007669"/>
    <property type="project" value="TreeGrafter"/>
</dbReference>
<dbReference type="PROSITE" id="PS00028">
    <property type="entry name" value="ZINC_FINGER_C2H2_1"/>
    <property type="match status" value="3"/>
</dbReference>